<accession>A0A8S5NDN3</accession>
<evidence type="ECO:0000256" key="1">
    <source>
        <dbReference type="SAM" id="MobiDB-lite"/>
    </source>
</evidence>
<evidence type="ECO:0000313" key="2">
    <source>
        <dbReference type="EMBL" id="DAD92806.1"/>
    </source>
</evidence>
<sequence length="220" mass="26111">MSKIKRLVNPDTGEILDPKETPEYYTLDAIRHADVWTDENINAEYARLRKIAQERLRVISKSDIGRASKTWYYNQNRFKPTSELRPYERKILLAEVAKMMQAETGTLAGIKRQRRKAIQTFHEHGYTFVDESNFIDIGEFFREWKDSEFRGYGSTVALDFYEKIKDSEAFERATQRVDKSAQLLKDFKEWKAHREEPHERKNNENEKSSADLFKELDEFL</sequence>
<organism evidence="2">
    <name type="scientific">Podoviridae sp. ctFkM10</name>
    <dbReference type="NCBI Taxonomy" id="2826548"/>
    <lineage>
        <taxon>Viruses</taxon>
        <taxon>Duplodnaviria</taxon>
        <taxon>Heunggongvirae</taxon>
        <taxon>Uroviricota</taxon>
        <taxon>Caudoviricetes</taxon>
    </lineage>
</organism>
<dbReference type="EMBL" id="BK015145">
    <property type="protein sequence ID" value="DAD92806.1"/>
    <property type="molecule type" value="Genomic_DNA"/>
</dbReference>
<proteinExistence type="predicted"/>
<feature type="region of interest" description="Disordered" evidence="1">
    <location>
        <begin position="193"/>
        <end position="220"/>
    </location>
</feature>
<reference evidence="2" key="1">
    <citation type="journal article" date="2021" name="Proc. Natl. Acad. Sci. U.S.A.">
        <title>A Catalog of Tens of Thousands of Viruses from Human Metagenomes Reveals Hidden Associations with Chronic Diseases.</title>
        <authorList>
            <person name="Tisza M.J."/>
            <person name="Buck C.B."/>
        </authorList>
    </citation>
    <scope>NUCLEOTIDE SEQUENCE</scope>
    <source>
        <strain evidence="2">CtFkM10</strain>
    </source>
</reference>
<name>A0A8S5NDN3_9CAUD</name>
<protein>
    <submittedName>
        <fullName evidence="2">Uncharacterized protein</fullName>
    </submittedName>
</protein>